<gene>
    <name evidence="5" type="ORF">AUP69_04995</name>
</gene>
<dbReference type="RefSeq" id="WP_006285230.1">
    <property type="nucleotide sequence ID" value="NZ_JAAOYN010000001.1"/>
</dbReference>
<dbReference type="GO" id="GO:0003700">
    <property type="term" value="F:DNA-binding transcription factor activity"/>
    <property type="evidence" value="ECO:0007669"/>
    <property type="project" value="InterPro"/>
</dbReference>
<keyword evidence="2" id="KW-0238">DNA-binding</keyword>
<dbReference type="Pfam" id="PF00126">
    <property type="entry name" value="HTH_1"/>
    <property type="match status" value="1"/>
</dbReference>
<evidence type="ECO:0000313" key="5">
    <source>
        <dbReference type="EMBL" id="OKX83129.1"/>
    </source>
</evidence>
<keyword evidence="3" id="KW-0804">Transcription</keyword>
<dbReference type="GO" id="GO:0003677">
    <property type="term" value="F:DNA binding"/>
    <property type="evidence" value="ECO:0007669"/>
    <property type="project" value="UniProtKB-KW"/>
</dbReference>
<evidence type="ECO:0000256" key="2">
    <source>
        <dbReference type="ARBA" id="ARBA00023125"/>
    </source>
</evidence>
<dbReference type="InterPro" id="IPR050389">
    <property type="entry name" value="LysR-type_TF"/>
</dbReference>
<dbReference type="Gene3D" id="3.40.190.10">
    <property type="entry name" value="Periplasmic binding protein-like II"/>
    <property type="match status" value="2"/>
</dbReference>
<evidence type="ECO:0000256" key="3">
    <source>
        <dbReference type="ARBA" id="ARBA00023163"/>
    </source>
</evidence>
<dbReference type="Gene3D" id="1.10.10.10">
    <property type="entry name" value="Winged helix-like DNA-binding domain superfamily/Winged helix DNA-binding domain"/>
    <property type="match status" value="1"/>
</dbReference>
<comment type="caution">
    <text evidence="5">The sequence shown here is derived from an EMBL/GenBank/DDBJ whole genome shotgun (WGS) entry which is preliminary data.</text>
</comment>
<dbReference type="InterPro" id="IPR000847">
    <property type="entry name" value="LysR_HTH_N"/>
</dbReference>
<name>A0AB36IAE0_CORGT</name>
<organism evidence="5 6">
    <name type="scientific">Corynebacterium glutamicum</name>
    <name type="common">Brevibacterium saccharolyticum</name>
    <dbReference type="NCBI Taxonomy" id="1718"/>
    <lineage>
        <taxon>Bacteria</taxon>
        <taxon>Bacillati</taxon>
        <taxon>Actinomycetota</taxon>
        <taxon>Actinomycetes</taxon>
        <taxon>Mycobacteriales</taxon>
        <taxon>Corynebacteriaceae</taxon>
        <taxon>Corynebacterium</taxon>
    </lineage>
</organism>
<dbReference type="SUPFAM" id="SSF46785">
    <property type="entry name" value="Winged helix' DNA-binding domain"/>
    <property type="match status" value="1"/>
</dbReference>
<protein>
    <submittedName>
        <fullName evidence="5">LysR family transcriptional regulator</fullName>
    </submittedName>
</protein>
<dbReference type="Proteomes" id="UP000186091">
    <property type="component" value="Unassembled WGS sequence"/>
</dbReference>
<dbReference type="InterPro" id="IPR036390">
    <property type="entry name" value="WH_DNA-bd_sf"/>
</dbReference>
<dbReference type="PANTHER" id="PTHR30118">
    <property type="entry name" value="HTH-TYPE TRANSCRIPTIONAL REGULATOR LEUO-RELATED"/>
    <property type="match status" value="1"/>
</dbReference>
<sequence length="305" mass="33942">MNDQLRDLAKIDLNLLVSLQVLLEEKSVTAAGDRVGLSQPAMSHSLRRLRKMLGDEILIRKGAGSVLTPRGQELVGPLREVLLRTSYLVGGRRFDPNTSRRSLSIAMSSAVAYILGQQLSLLMDVHAPLMSLRILITDDITEKVFTELGADVLLLAEGYPTPFPRSRLFDDQWVVVGGVPELKERDTISCLQDWPHVGLQSAVATRPYEILSQRGVGVTMQTLVSDYLVLPQFVAGVRKVALHRRKVVERMAQTLPLYVVDFPFPILGLGVDIVQNPWQSDEFFQQWVAEILGQAVNMHAVNDPN</sequence>
<evidence type="ECO:0000259" key="4">
    <source>
        <dbReference type="PROSITE" id="PS50931"/>
    </source>
</evidence>
<feature type="domain" description="HTH lysR-type" evidence="4">
    <location>
        <begin position="11"/>
        <end position="68"/>
    </location>
</feature>
<accession>A0AB36IAE0</accession>
<dbReference type="SUPFAM" id="SSF53850">
    <property type="entry name" value="Periplasmic binding protein-like II"/>
    <property type="match status" value="1"/>
</dbReference>
<evidence type="ECO:0000256" key="1">
    <source>
        <dbReference type="ARBA" id="ARBA00023015"/>
    </source>
</evidence>
<proteinExistence type="predicted"/>
<dbReference type="PROSITE" id="PS50931">
    <property type="entry name" value="HTH_LYSR"/>
    <property type="match status" value="1"/>
</dbReference>
<dbReference type="PRINTS" id="PR00039">
    <property type="entry name" value="HTHLYSR"/>
</dbReference>
<evidence type="ECO:0000313" key="6">
    <source>
        <dbReference type="Proteomes" id="UP000186091"/>
    </source>
</evidence>
<reference evidence="5 6" key="1">
    <citation type="submission" date="2015-12" db="EMBL/GenBank/DDBJ databases">
        <title>Genome sequence of Corynebacterium AS 1.542.</title>
        <authorList>
            <person name="Yang J."/>
            <person name="Yang S."/>
        </authorList>
    </citation>
    <scope>NUCLEOTIDE SEQUENCE [LARGE SCALE GENOMIC DNA]</scope>
    <source>
        <strain evidence="5 6">AS 1.542</strain>
    </source>
</reference>
<dbReference type="EMBL" id="LOQT01000013">
    <property type="protein sequence ID" value="OKX83129.1"/>
    <property type="molecule type" value="Genomic_DNA"/>
</dbReference>
<keyword evidence="1" id="KW-0805">Transcription regulation</keyword>
<dbReference type="AlphaFoldDB" id="A0AB36IAE0"/>
<dbReference type="PANTHER" id="PTHR30118:SF15">
    <property type="entry name" value="TRANSCRIPTIONAL REGULATORY PROTEIN"/>
    <property type="match status" value="1"/>
</dbReference>
<dbReference type="InterPro" id="IPR036388">
    <property type="entry name" value="WH-like_DNA-bd_sf"/>
</dbReference>